<feature type="non-terminal residue" evidence="1">
    <location>
        <position position="1"/>
    </location>
</feature>
<proteinExistence type="predicted"/>
<evidence type="ECO:0000313" key="1">
    <source>
        <dbReference type="EMBL" id="CAG8743365.1"/>
    </source>
</evidence>
<gene>
    <name evidence="1" type="ORF">ACOLOM_LOCUS12299</name>
</gene>
<comment type="caution">
    <text evidence="1">The sequence shown here is derived from an EMBL/GenBank/DDBJ whole genome shotgun (WGS) entry which is preliminary data.</text>
</comment>
<protein>
    <submittedName>
        <fullName evidence="1">9470_t:CDS:1</fullName>
    </submittedName>
</protein>
<accession>A0ACA9Q9J9</accession>
<dbReference type="EMBL" id="CAJVPT010049151">
    <property type="protein sequence ID" value="CAG8743365.1"/>
    <property type="molecule type" value="Genomic_DNA"/>
</dbReference>
<name>A0ACA9Q9J9_9GLOM</name>
<keyword evidence="2" id="KW-1185">Reference proteome</keyword>
<evidence type="ECO:0000313" key="2">
    <source>
        <dbReference type="Proteomes" id="UP000789525"/>
    </source>
</evidence>
<organism evidence="1 2">
    <name type="scientific">Acaulospora colombiana</name>
    <dbReference type="NCBI Taxonomy" id="27376"/>
    <lineage>
        <taxon>Eukaryota</taxon>
        <taxon>Fungi</taxon>
        <taxon>Fungi incertae sedis</taxon>
        <taxon>Mucoromycota</taxon>
        <taxon>Glomeromycotina</taxon>
        <taxon>Glomeromycetes</taxon>
        <taxon>Diversisporales</taxon>
        <taxon>Acaulosporaceae</taxon>
        <taxon>Acaulospora</taxon>
    </lineage>
</organism>
<dbReference type="Proteomes" id="UP000789525">
    <property type="component" value="Unassembled WGS sequence"/>
</dbReference>
<sequence>KEGKSMEYLRFLYDGNRIQPEDTPASLEMEDDDRIDVMYEQT</sequence>
<reference evidence="1" key="1">
    <citation type="submission" date="2021-06" db="EMBL/GenBank/DDBJ databases">
        <authorList>
            <person name="Kallberg Y."/>
            <person name="Tangrot J."/>
            <person name="Rosling A."/>
        </authorList>
    </citation>
    <scope>NUCLEOTIDE SEQUENCE</scope>
    <source>
        <strain evidence="1">CL356</strain>
    </source>
</reference>
<feature type="non-terminal residue" evidence="1">
    <location>
        <position position="42"/>
    </location>
</feature>